<dbReference type="Gene3D" id="3.40.390.10">
    <property type="entry name" value="Collagenase (Catalytic Domain)"/>
    <property type="match status" value="1"/>
</dbReference>
<organism evidence="10 11">
    <name type="scientific">Sinanodonta woodiana</name>
    <name type="common">Chinese pond mussel</name>
    <name type="synonym">Anodonta woodiana</name>
    <dbReference type="NCBI Taxonomy" id="1069815"/>
    <lineage>
        <taxon>Eukaryota</taxon>
        <taxon>Metazoa</taxon>
        <taxon>Spiralia</taxon>
        <taxon>Lophotrochozoa</taxon>
        <taxon>Mollusca</taxon>
        <taxon>Bivalvia</taxon>
        <taxon>Autobranchia</taxon>
        <taxon>Heteroconchia</taxon>
        <taxon>Palaeoheterodonta</taxon>
        <taxon>Unionida</taxon>
        <taxon>Unionoidea</taxon>
        <taxon>Unionidae</taxon>
        <taxon>Unioninae</taxon>
        <taxon>Sinanodonta</taxon>
    </lineage>
</organism>
<keyword evidence="5" id="KW-0482">Metalloprotease</keyword>
<dbReference type="GO" id="GO:0008237">
    <property type="term" value="F:metallopeptidase activity"/>
    <property type="evidence" value="ECO:0007669"/>
    <property type="project" value="UniProtKB-KW"/>
</dbReference>
<dbReference type="GO" id="GO:0046872">
    <property type="term" value="F:metal ion binding"/>
    <property type="evidence" value="ECO:0007669"/>
    <property type="project" value="UniProtKB-KW"/>
</dbReference>
<dbReference type="InterPro" id="IPR001590">
    <property type="entry name" value="Peptidase_M12B"/>
</dbReference>
<dbReference type="PROSITE" id="PS50215">
    <property type="entry name" value="ADAM_MEPRO"/>
    <property type="match status" value="1"/>
</dbReference>
<evidence type="ECO:0000256" key="6">
    <source>
        <dbReference type="ARBA" id="ARBA00023157"/>
    </source>
</evidence>
<keyword evidence="1" id="KW-0645">Protease</keyword>
<dbReference type="PANTHER" id="PTHR11905">
    <property type="entry name" value="ADAM A DISINTEGRIN AND METALLOPROTEASE DOMAIN"/>
    <property type="match status" value="1"/>
</dbReference>
<evidence type="ECO:0000256" key="4">
    <source>
        <dbReference type="ARBA" id="ARBA00022833"/>
    </source>
</evidence>
<dbReference type="SUPFAM" id="SSF55486">
    <property type="entry name" value="Metalloproteases ('zincins'), catalytic domain"/>
    <property type="match status" value="1"/>
</dbReference>
<evidence type="ECO:0000313" key="11">
    <source>
        <dbReference type="Proteomes" id="UP001634394"/>
    </source>
</evidence>
<protein>
    <recommendedName>
        <fullName evidence="9">Peptidase M12B domain-containing protein</fullName>
    </recommendedName>
</protein>
<proteinExistence type="predicted"/>
<name>A0ABD3Y2X0_SINWO</name>
<comment type="caution">
    <text evidence="10">The sequence shown here is derived from an EMBL/GenBank/DDBJ whole genome shotgun (WGS) entry which is preliminary data.</text>
</comment>
<feature type="binding site" evidence="8">
    <location>
        <position position="48"/>
    </location>
    <ligand>
        <name>Zn(2+)</name>
        <dbReference type="ChEBI" id="CHEBI:29105"/>
        <note>catalytic</note>
    </ligand>
</feature>
<feature type="active site" evidence="8">
    <location>
        <position position="45"/>
    </location>
</feature>
<evidence type="ECO:0000256" key="8">
    <source>
        <dbReference type="PROSITE-ProRule" id="PRU00276"/>
    </source>
</evidence>
<dbReference type="Pfam" id="PF17771">
    <property type="entry name" value="ADAMTS_CR_2"/>
    <property type="match status" value="1"/>
</dbReference>
<feature type="domain" description="Peptidase M12B" evidence="9">
    <location>
        <begin position="1"/>
        <end position="103"/>
    </location>
</feature>
<keyword evidence="3" id="KW-0378">Hydrolase</keyword>
<dbReference type="GO" id="GO:0006508">
    <property type="term" value="P:proteolysis"/>
    <property type="evidence" value="ECO:0007669"/>
    <property type="project" value="UniProtKB-KW"/>
</dbReference>
<dbReference type="Gene3D" id="3.40.1620.60">
    <property type="match status" value="1"/>
</dbReference>
<sequence length="199" mass="22519">MQLYIYYYMLLSGLSHMNGVCDTGKRTSVIESHMYSRTVQTAAHELAHNLGADHDGEGDAKACRPEDGFIMTPHGQLYDEFTPYSRNPWIFSRCSVESFKKKLRTKSCVKIAGAVFNILEWSKFLQKQAGDVFTPDKQCRLAYGPNSQFVGTPTEDICHILKCTKPATGQRRRKFIFAARGTMCGENKWCIEGRCIPKS</sequence>
<evidence type="ECO:0000259" key="9">
    <source>
        <dbReference type="PROSITE" id="PS50215"/>
    </source>
</evidence>
<dbReference type="InterPro" id="IPR041645">
    <property type="entry name" value="ADAMTS_CR_2"/>
</dbReference>
<dbReference type="AlphaFoldDB" id="A0ABD3Y2X0"/>
<comment type="caution">
    <text evidence="8">Lacks conserved residue(s) required for the propagation of feature annotation.</text>
</comment>
<keyword evidence="11" id="KW-1185">Reference proteome</keyword>
<dbReference type="InterPro" id="IPR024079">
    <property type="entry name" value="MetalloPept_cat_dom_sf"/>
</dbReference>
<evidence type="ECO:0000256" key="3">
    <source>
        <dbReference type="ARBA" id="ARBA00022801"/>
    </source>
</evidence>
<dbReference type="Proteomes" id="UP001634394">
    <property type="component" value="Unassembled WGS sequence"/>
</dbReference>
<evidence type="ECO:0000256" key="7">
    <source>
        <dbReference type="ARBA" id="ARBA00023180"/>
    </source>
</evidence>
<dbReference type="EMBL" id="JBJQND010000001">
    <property type="protein sequence ID" value="KAL3891937.1"/>
    <property type="molecule type" value="Genomic_DNA"/>
</dbReference>
<keyword evidence="2 8" id="KW-0479">Metal-binding</keyword>
<evidence type="ECO:0000256" key="2">
    <source>
        <dbReference type="ARBA" id="ARBA00022723"/>
    </source>
</evidence>
<evidence type="ECO:0000313" key="10">
    <source>
        <dbReference type="EMBL" id="KAL3891937.1"/>
    </source>
</evidence>
<feature type="binding site" evidence="8">
    <location>
        <position position="44"/>
    </location>
    <ligand>
        <name>Zn(2+)</name>
        <dbReference type="ChEBI" id="CHEBI:29105"/>
        <note>catalytic</note>
    </ligand>
</feature>
<evidence type="ECO:0000256" key="1">
    <source>
        <dbReference type="ARBA" id="ARBA00022670"/>
    </source>
</evidence>
<dbReference type="PANTHER" id="PTHR11905:SF159">
    <property type="entry name" value="ADAM METALLOPROTEASE"/>
    <property type="match status" value="1"/>
</dbReference>
<gene>
    <name evidence="10" type="ORF">ACJMK2_004179</name>
</gene>
<evidence type="ECO:0000256" key="5">
    <source>
        <dbReference type="ARBA" id="ARBA00023049"/>
    </source>
</evidence>
<feature type="binding site" evidence="8">
    <location>
        <position position="54"/>
    </location>
    <ligand>
        <name>Zn(2+)</name>
        <dbReference type="ChEBI" id="CHEBI:29105"/>
        <note>catalytic</note>
    </ligand>
</feature>
<dbReference type="Pfam" id="PF01421">
    <property type="entry name" value="Reprolysin"/>
    <property type="match status" value="1"/>
</dbReference>
<keyword evidence="4 8" id="KW-0862">Zinc</keyword>
<reference evidence="10 11" key="1">
    <citation type="submission" date="2024-11" db="EMBL/GenBank/DDBJ databases">
        <title>Chromosome-level genome assembly of the freshwater bivalve Anodonta woodiana.</title>
        <authorList>
            <person name="Chen X."/>
        </authorList>
    </citation>
    <scope>NUCLEOTIDE SEQUENCE [LARGE SCALE GENOMIC DNA]</scope>
    <source>
        <strain evidence="10">MN2024</strain>
        <tissue evidence="10">Gills</tissue>
    </source>
</reference>
<keyword evidence="6" id="KW-1015">Disulfide bond</keyword>
<keyword evidence="7" id="KW-0325">Glycoprotein</keyword>
<accession>A0ABD3Y2X0</accession>